<protein>
    <submittedName>
        <fullName evidence="1">Uncharacterized protein</fullName>
    </submittedName>
</protein>
<evidence type="ECO:0000313" key="2">
    <source>
        <dbReference type="Proteomes" id="UP000054498"/>
    </source>
</evidence>
<proteinExistence type="predicted"/>
<accession>A0A0D2M6G3</accession>
<sequence>MDPAVQAAVEAIQSGRLPSDEDTIDVATLLVRAATAPETPAAAAAAARAAFIELFHSDAHAAAAVAALLEPAARQALVAALEGGGHAALDAAQILLGVTNGSPVGGVYTLDTRNRIAGTAGMIESMVIALGRFTRAVLTLPEADSDRNLQRAFRGLCYVLERFRQCDGCAARIFAAPGGVGAIVAAGRAWGPQSGLTFITIMRLFQALINVGADAARALLAEEGVLGMVVKAAGAEDDHIVTGALTTLRLVASADAEIAGRIITDAPARAALTCAAVTGTACEKARAAGRDALRAIARAGHAAAVAVALRPCLAAPADNAERGRVRKVLMTFLPAPAVDVLEAVTREEEVEAAALRAEVAELRAIPVNKRAAIIELAAAVRATSRR</sequence>
<dbReference type="Proteomes" id="UP000054498">
    <property type="component" value="Unassembled WGS sequence"/>
</dbReference>
<dbReference type="AlphaFoldDB" id="A0A0D2M6G3"/>
<dbReference type="EMBL" id="KK101988">
    <property type="protein sequence ID" value="KIY99004.1"/>
    <property type="molecule type" value="Genomic_DNA"/>
</dbReference>
<dbReference type="GeneID" id="25741837"/>
<gene>
    <name evidence="1" type="ORF">MNEG_8962</name>
</gene>
<dbReference type="RefSeq" id="XP_013898024.1">
    <property type="nucleotide sequence ID" value="XM_014042570.1"/>
</dbReference>
<keyword evidence="2" id="KW-1185">Reference proteome</keyword>
<name>A0A0D2M6G3_9CHLO</name>
<reference evidence="1 2" key="1">
    <citation type="journal article" date="2013" name="BMC Genomics">
        <title>Reconstruction of the lipid metabolism for the microalga Monoraphidium neglectum from its genome sequence reveals characteristics suitable for biofuel production.</title>
        <authorList>
            <person name="Bogen C."/>
            <person name="Al-Dilaimi A."/>
            <person name="Albersmeier A."/>
            <person name="Wichmann J."/>
            <person name="Grundmann M."/>
            <person name="Rupp O."/>
            <person name="Lauersen K.J."/>
            <person name="Blifernez-Klassen O."/>
            <person name="Kalinowski J."/>
            <person name="Goesmann A."/>
            <person name="Mussgnug J.H."/>
            <person name="Kruse O."/>
        </authorList>
    </citation>
    <scope>NUCLEOTIDE SEQUENCE [LARGE SCALE GENOMIC DNA]</scope>
    <source>
        <strain evidence="1 2">SAG 48.87</strain>
    </source>
</reference>
<organism evidence="1 2">
    <name type="scientific">Monoraphidium neglectum</name>
    <dbReference type="NCBI Taxonomy" id="145388"/>
    <lineage>
        <taxon>Eukaryota</taxon>
        <taxon>Viridiplantae</taxon>
        <taxon>Chlorophyta</taxon>
        <taxon>core chlorophytes</taxon>
        <taxon>Chlorophyceae</taxon>
        <taxon>CS clade</taxon>
        <taxon>Sphaeropleales</taxon>
        <taxon>Selenastraceae</taxon>
        <taxon>Monoraphidium</taxon>
    </lineage>
</organism>
<evidence type="ECO:0000313" key="1">
    <source>
        <dbReference type="EMBL" id="KIY99004.1"/>
    </source>
</evidence>
<dbReference type="KEGG" id="mng:MNEG_8962"/>